<dbReference type="Proteomes" id="UP000318571">
    <property type="component" value="Chromosome 5"/>
</dbReference>
<evidence type="ECO:0000256" key="2">
    <source>
        <dbReference type="SAM" id="MobiDB-lite"/>
    </source>
</evidence>
<dbReference type="STRING" id="6832.A0A553PFI3"/>
<feature type="region of interest" description="Disordered" evidence="2">
    <location>
        <begin position="107"/>
        <end position="167"/>
    </location>
</feature>
<evidence type="ECO:0000259" key="3">
    <source>
        <dbReference type="Pfam" id="PF12998"/>
    </source>
</evidence>
<feature type="domain" description="Inhibitor of growth protein N-terminal histone-binding" evidence="3">
    <location>
        <begin position="23"/>
        <end position="79"/>
    </location>
</feature>
<dbReference type="EMBL" id="VCGU01000004">
    <property type="protein sequence ID" value="TRY76445.1"/>
    <property type="molecule type" value="Genomic_DNA"/>
</dbReference>
<feature type="compositionally biased region" description="Low complexity" evidence="2">
    <location>
        <begin position="150"/>
        <end position="163"/>
    </location>
</feature>
<dbReference type="Pfam" id="PF12998">
    <property type="entry name" value="ING"/>
    <property type="match status" value="1"/>
</dbReference>
<reference evidence="4 5" key="1">
    <citation type="journal article" date="2018" name="Nat. Ecol. Evol.">
        <title>Genomic signatures of mitonuclear coevolution across populations of Tigriopus californicus.</title>
        <authorList>
            <person name="Barreto F.S."/>
            <person name="Watson E.T."/>
            <person name="Lima T.G."/>
            <person name="Willett C.S."/>
            <person name="Edmands S."/>
            <person name="Li W."/>
            <person name="Burton R.S."/>
        </authorList>
    </citation>
    <scope>NUCLEOTIDE SEQUENCE [LARGE SCALE GENOMIC DNA]</scope>
    <source>
        <strain evidence="4 5">San Diego</strain>
    </source>
</reference>
<accession>A0A553PFI3</accession>
<sequence>MAGWLGGSSQPSIGQSWAHFGSDRVDRLNERQKGFFGNCKKVKVGERDEEFQKIRAEYTKVIEDSNEKIQNAEECYNLIIEEAGSGIAQIQTRVGSRQSGITEILEKRSLEMDNPPPNPAKENRHPKKHGSSSSAGSSAHRKGHQTIAHGSNAGSTPSTSSSANHKKSFVFPSDPMLDGNLGPHPHSSAFWIFSLESSITLVYSARIFWNSSSRSPTLTFLQLPKKPFCRSFKRSTRSVKSKP</sequence>
<dbReference type="AlphaFoldDB" id="A0A553PFI3"/>
<organism evidence="4 5">
    <name type="scientific">Tigriopus californicus</name>
    <name type="common">Marine copepod</name>
    <dbReference type="NCBI Taxonomy" id="6832"/>
    <lineage>
        <taxon>Eukaryota</taxon>
        <taxon>Metazoa</taxon>
        <taxon>Ecdysozoa</taxon>
        <taxon>Arthropoda</taxon>
        <taxon>Crustacea</taxon>
        <taxon>Multicrustacea</taxon>
        <taxon>Hexanauplia</taxon>
        <taxon>Copepoda</taxon>
        <taxon>Harpacticoida</taxon>
        <taxon>Harpacticidae</taxon>
        <taxon>Tigriopus</taxon>
    </lineage>
</organism>
<gene>
    <name evidence="4" type="ORF">TCAL_15963</name>
</gene>
<evidence type="ECO:0000256" key="1">
    <source>
        <dbReference type="SAM" id="Coils"/>
    </source>
</evidence>
<dbReference type="InterPro" id="IPR024610">
    <property type="entry name" value="ING_N_histone-binding"/>
</dbReference>
<evidence type="ECO:0000313" key="4">
    <source>
        <dbReference type="EMBL" id="TRY76445.1"/>
    </source>
</evidence>
<keyword evidence="5" id="KW-1185">Reference proteome</keyword>
<comment type="caution">
    <text evidence="4">The sequence shown here is derived from an EMBL/GenBank/DDBJ whole genome shotgun (WGS) entry which is preliminary data.</text>
</comment>
<proteinExistence type="predicted"/>
<keyword evidence="1" id="KW-0175">Coiled coil</keyword>
<feature type="coiled-coil region" evidence="1">
    <location>
        <begin position="55"/>
        <end position="82"/>
    </location>
</feature>
<dbReference type="Gene3D" id="6.10.140.1740">
    <property type="match status" value="1"/>
</dbReference>
<protein>
    <recommendedName>
        <fullName evidence="3">Inhibitor of growth protein N-terminal histone-binding domain-containing protein</fullName>
    </recommendedName>
</protein>
<evidence type="ECO:0000313" key="5">
    <source>
        <dbReference type="Proteomes" id="UP000318571"/>
    </source>
</evidence>
<name>A0A553PFI3_TIGCA</name>